<dbReference type="SMART" id="SM00054">
    <property type="entry name" value="EFh"/>
    <property type="match status" value="3"/>
</dbReference>
<dbReference type="Proteomes" id="UP000236333">
    <property type="component" value="Unassembled WGS sequence"/>
</dbReference>
<evidence type="ECO:0000256" key="5">
    <source>
        <dbReference type="ARBA" id="ARBA00037153"/>
    </source>
</evidence>
<dbReference type="InterPro" id="IPR050230">
    <property type="entry name" value="CALM/Myosin/TropC-like"/>
</dbReference>
<keyword evidence="11" id="KW-1185">Reference proteome</keyword>
<keyword evidence="3" id="KW-0106">Calcium</keyword>
<dbReference type="InterPro" id="IPR002048">
    <property type="entry name" value="EF_hand_dom"/>
</dbReference>
<dbReference type="InterPro" id="IPR011992">
    <property type="entry name" value="EF-hand-dom_pair"/>
</dbReference>
<accession>A0A2J7ZW79</accession>
<evidence type="ECO:0000256" key="4">
    <source>
        <dbReference type="ARBA" id="ARBA00023306"/>
    </source>
</evidence>
<dbReference type="SUPFAM" id="SSF47473">
    <property type="entry name" value="EF-hand"/>
    <property type="match status" value="1"/>
</dbReference>
<keyword evidence="2" id="KW-0498">Mitosis</keyword>
<evidence type="ECO:0000256" key="8">
    <source>
        <dbReference type="SAM" id="MobiDB-lite"/>
    </source>
</evidence>
<comment type="caution">
    <text evidence="10">The sequence shown here is derived from an EMBL/GenBank/DDBJ whole genome shotgun (WGS) entry which is preliminary data.</text>
</comment>
<dbReference type="EMBL" id="PGGS01000379">
    <property type="protein sequence ID" value="PNH04541.1"/>
    <property type="molecule type" value="Genomic_DNA"/>
</dbReference>
<dbReference type="Gene3D" id="1.10.238.10">
    <property type="entry name" value="EF-hand"/>
    <property type="match status" value="2"/>
</dbReference>
<keyword evidence="1" id="KW-0677">Repeat</keyword>
<evidence type="ECO:0000256" key="7">
    <source>
        <dbReference type="ARBA" id="ARBA00041736"/>
    </source>
</evidence>
<organism evidence="10 11">
    <name type="scientific">Tetrabaena socialis</name>
    <dbReference type="NCBI Taxonomy" id="47790"/>
    <lineage>
        <taxon>Eukaryota</taxon>
        <taxon>Viridiplantae</taxon>
        <taxon>Chlorophyta</taxon>
        <taxon>core chlorophytes</taxon>
        <taxon>Chlorophyceae</taxon>
        <taxon>CS clade</taxon>
        <taxon>Chlamydomonadales</taxon>
        <taxon>Tetrabaenaceae</taxon>
        <taxon>Tetrabaena</taxon>
    </lineage>
</organism>
<keyword evidence="4" id="KW-0131">Cell cycle</keyword>
<name>A0A2J7ZW79_9CHLO</name>
<evidence type="ECO:0000256" key="2">
    <source>
        <dbReference type="ARBA" id="ARBA00022776"/>
    </source>
</evidence>
<proteinExistence type="predicted"/>
<dbReference type="OrthoDB" id="343296at2759"/>
<comment type="function">
    <text evidence="5">This calcium-binding protein is found in the basal body complexes (the functional homolog of the centrosome in animal cell). In mitotic cells it is specifically associated with the poles of the mitotic spindles at the sites of the duplicated basal body complexes.</text>
</comment>
<protein>
    <recommendedName>
        <fullName evidence="6">Caltractin</fullName>
    </recommendedName>
    <alternativeName>
        <fullName evidence="7">Centrin</fullName>
    </alternativeName>
</protein>
<evidence type="ECO:0000259" key="9">
    <source>
        <dbReference type="PROSITE" id="PS50222"/>
    </source>
</evidence>
<evidence type="ECO:0000256" key="6">
    <source>
        <dbReference type="ARBA" id="ARBA00039772"/>
    </source>
</evidence>
<evidence type="ECO:0000313" key="11">
    <source>
        <dbReference type="Proteomes" id="UP000236333"/>
    </source>
</evidence>
<dbReference type="GO" id="GO:0016460">
    <property type="term" value="C:myosin II complex"/>
    <property type="evidence" value="ECO:0007669"/>
    <property type="project" value="TreeGrafter"/>
</dbReference>
<feature type="domain" description="EF-hand" evidence="9">
    <location>
        <begin position="107"/>
        <end position="142"/>
    </location>
</feature>
<sequence length="173" mass="19318">MQQVGPSPALVFGSSRPLHPHPKPAAPRTRELTKDESDGILFSFETLDPEHTGYVSHKQLKVALRALGFGVKSADVQSLLARHGEESTRLDYATFRRLVADALSQRSLLDEHRRAFQLFDVLGQGAIDFMTLKRVVRSLNMDIPDAELQDMISEFGKDGLISEQDWLAIMSSE</sequence>
<dbReference type="GO" id="GO:0005509">
    <property type="term" value="F:calcium ion binding"/>
    <property type="evidence" value="ECO:0007669"/>
    <property type="project" value="InterPro"/>
</dbReference>
<dbReference type="PROSITE" id="PS50222">
    <property type="entry name" value="EF_HAND_2"/>
    <property type="match status" value="2"/>
</dbReference>
<dbReference type="PANTHER" id="PTHR23048">
    <property type="entry name" value="MYOSIN LIGHT CHAIN 1, 3"/>
    <property type="match status" value="1"/>
</dbReference>
<feature type="domain" description="EF-hand" evidence="9">
    <location>
        <begin position="35"/>
        <end position="70"/>
    </location>
</feature>
<reference evidence="10 11" key="1">
    <citation type="journal article" date="2017" name="Mol. Biol. Evol.">
        <title>The 4-celled Tetrabaena socialis nuclear genome reveals the essential components for genetic control of cell number at the origin of multicellularity in the volvocine lineage.</title>
        <authorList>
            <person name="Featherston J."/>
            <person name="Arakaki Y."/>
            <person name="Hanschen E.R."/>
            <person name="Ferris P.J."/>
            <person name="Michod R.E."/>
            <person name="Olson B.J.S.C."/>
            <person name="Nozaki H."/>
            <person name="Durand P.M."/>
        </authorList>
    </citation>
    <scope>NUCLEOTIDE SEQUENCE [LARGE SCALE GENOMIC DNA]</scope>
    <source>
        <strain evidence="10 11">NIES-571</strain>
    </source>
</reference>
<dbReference type="PANTHER" id="PTHR23048:SF59">
    <property type="entry name" value="EF-HAND SUPERFAMILY PROTEIN"/>
    <property type="match status" value="1"/>
</dbReference>
<evidence type="ECO:0000256" key="1">
    <source>
        <dbReference type="ARBA" id="ARBA00022737"/>
    </source>
</evidence>
<gene>
    <name evidence="10" type="ORF">TSOC_009294</name>
</gene>
<dbReference type="CDD" id="cd00051">
    <property type="entry name" value="EFh"/>
    <property type="match status" value="1"/>
</dbReference>
<dbReference type="AlphaFoldDB" id="A0A2J7ZW79"/>
<feature type="region of interest" description="Disordered" evidence="8">
    <location>
        <begin position="1"/>
        <end position="32"/>
    </location>
</feature>
<keyword evidence="2" id="KW-0132">Cell division</keyword>
<evidence type="ECO:0000313" key="10">
    <source>
        <dbReference type="EMBL" id="PNH04541.1"/>
    </source>
</evidence>
<evidence type="ECO:0000256" key="3">
    <source>
        <dbReference type="ARBA" id="ARBA00022837"/>
    </source>
</evidence>